<dbReference type="PANTHER" id="PTHR48050">
    <property type="entry name" value="STEROL 3-BETA-GLUCOSYLTRANSFERASE"/>
    <property type="match status" value="1"/>
</dbReference>
<dbReference type="Gene3D" id="3.40.50.2000">
    <property type="entry name" value="Glycogen Phosphorylase B"/>
    <property type="match status" value="2"/>
</dbReference>
<evidence type="ECO:0000259" key="3">
    <source>
        <dbReference type="Pfam" id="PF06722"/>
    </source>
</evidence>
<organism evidence="4 5">
    <name type="scientific">Nostoc linckia FACHB-391</name>
    <dbReference type="NCBI Taxonomy" id="2692906"/>
    <lineage>
        <taxon>Bacteria</taxon>
        <taxon>Bacillati</taxon>
        <taxon>Cyanobacteriota</taxon>
        <taxon>Cyanophyceae</taxon>
        <taxon>Nostocales</taxon>
        <taxon>Nostocaceae</taxon>
        <taxon>Nostoc</taxon>
    </lineage>
</organism>
<dbReference type="InterPro" id="IPR050426">
    <property type="entry name" value="Glycosyltransferase_28"/>
</dbReference>
<dbReference type="Pfam" id="PF06722">
    <property type="entry name" value="EryCIII-like_C"/>
    <property type="match status" value="1"/>
</dbReference>
<name>A0ABR8EVQ7_NOSLI</name>
<dbReference type="InterPro" id="IPR006326">
    <property type="entry name" value="UDPGT_MGT-like"/>
</dbReference>
<dbReference type="EMBL" id="JACJTE010000014">
    <property type="protein sequence ID" value="MBD2561912.1"/>
    <property type="molecule type" value="Genomic_DNA"/>
</dbReference>
<dbReference type="Proteomes" id="UP000604661">
    <property type="component" value="Unassembled WGS sequence"/>
</dbReference>
<protein>
    <submittedName>
        <fullName evidence="4">MGT family glycosyltransferase</fullName>
    </submittedName>
</protein>
<evidence type="ECO:0000256" key="2">
    <source>
        <dbReference type="ARBA" id="ARBA00022679"/>
    </source>
</evidence>
<reference evidence="4 5" key="1">
    <citation type="journal article" date="2020" name="ISME J.">
        <title>Comparative genomics reveals insights into cyanobacterial evolution and habitat adaptation.</title>
        <authorList>
            <person name="Chen M.Y."/>
            <person name="Teng W.K."/>
            <person name="Zhao L."/>
            <person name="Hu C.X."/>
            <person name="Zhou Y.K."/>
            <person name="Han B.P."/>
            <person name="Song L.R."/>
            <person name="Shu W.S."/>
        </authorList>
    </citation>
    <scope>NUCLEOTIDE SEQUENCE [LARGE SCALE GENOMIC DNA]</scope>
    <source>
        <strain evidence="4 5">FACHB-391</strain>
    </source>
</reference>
<dbReference type="InterPro" id="IPR010610">
    <property type="entry name" value="EryCIII-like_C"/>
</dbReference>
<dbReference type="NCBIfam" id="TIGR01426">
    <property type="entry name" value="MGT"/>
    <property type="match status" value="1"/>
</dbReference>
<accession>A0ABR8EVQ7</accession>
<dbReference type="PANTHER" id="PTHR48050:SF13">
    <property type="entry name" value="STEROL 3-BETA-GLUCOSYLTRANSFERASE UGT80A2"/>
    <property type="match status" value="1"/>
</dbReference>
<feature type="domain" description="Erythromycin biosynthesis protein CIII-like C-terminal" evidence="3">
    <location>
        <begin position="250"/>
        <end position="377"/>
    </location>
</feature>
<proteinExistence type="inferred from homology"/>
<comment type="caution">
    <text evidence="4">The sequence shown here is derived from an EMBL/GenBank/DDBJ whole genome shotgun (WGS) entry which is preliminary data.</text>
</comment>
<comment type="similarity">
    <text evidence="1">Belongs to the UDP-glycosyltransferase family.</text>
</comment>
<dbReference type="CDD" id="cd03784">
    <property type="entry name" value="GT1_Gtf-like"/>
    <property type="match status" value="1"/>
</dbReference>
<keyword evidence="5" id="KW-1185">Reference proteome</keyword>
<sequence length="408" mass="45862">MSRVIFMNVSAAGHVIPTFGLVTELMKRGEEVIYYEVPHFQQEIESFGAAFRCYPQLNPETAPPSENEMSLVPSLTWCTREMLPALLESVRAEKPDYIIHDSLCLWGRLVAQLLNIPAVNSIATAAFTPESFYECPWLRKKLPRLLKEAAGGMKHYRQHQRELRATYGVPPIKFVDTFTNIEPLNICYLPLELQPYSDKFDESFHFVGPCNPVRAVEYDFPMKKLNSSKLILISFGNIHDPGLGFYHKCIEAFANTDAQVVMVLSAALDVTLLGDIPENFIIRPMGTVPQLEILERASLFIMHGAGGGTREAVWYSVPMIAVPQTYEQEIISRRIQEQGAGIMMMLEDITSEGLRQTAQQIFDNSSFRVNSGRLGDACRAAGGVKRAVDEILRYVCEQKDSQTLESIS</sequence>
<keyword evidence="2" id="KW-0808">Transferase</keyword>
<evidence type="ECO:0000256" key="1">
    <source>
        <dbReference type="ARBA" id="ARBA00009995"/>
    </source>
</evidence>
<evidence type="ECO:0000313" key="5">
    <source>
        <dbReference type="Proteomes" id="UP000604661"/>
    </source>
</evidence>
<dbReference type="InterPro" id="IPR002213">
    <property type="entry name" value="UDP_glucos_trans"/>
</dbReference>
<evidence type="ECO:0000313" key="4">
    <source>
        <dbReference type="EMBL" id="MBD2561912.1"/>
    </source>
</evidence>
<gene>
    <name evidence="4" type="ORF">H6G95_15065</name>
</gene>
<dbReference type="SUPFAM" id="SSF53756">
    <property type="entry name" value="UDP-Glycosyltransferase/glycogen phosphorylase"/>
    <property type="match status" value="1"/>
</dbReference>
<dbReference type="RefSeq" id="WP_190889953.1">
    <property type="nucleotide sequence ID" value="NZ_JACJTE010000014.1"/>
</dbReference>